<reference evidence="2" key="1">
    <citation type="submission" date="2020-05" db="EMBL/GenBank/DDBJ databases">
        <authorList>
            <person name="Chiriac C."/>
            <person name="Salcher M."/>
            <person name="Ghai R."/>
            <person name="Kavagutti S V."/>
        </authorList>
    </citation>
    <scope>NUCLEOTIDE SEQUENCE</scope>
</reference>
<dbReference type="EMBL" id="CAFBPD010000164">
    <property type="protein sequence ID" value="CAB5013095.1"/>
    <property type="molecule type" value="Genomic_DNA"/>
</dbReference>
<sequence length="113" mass="12478">MAAHIPKQQLCERFVASHRHLVRCPFRDRYEGLVRPALGADARDAMLRRVPEQVVAALARDLDACIGDACQCVAAHEHWLGSKLQSERVDGRGGVTECEPEILPPALGSRQRA</sequence>
<organism evidence="2">
    <name type="scientific">freshwater metagenome</name>
    <dbReference type="NCBI Taxonomy" id="449393"/>
    <lineage>
        <taxon>unclassified sequences</taxon>
        <taxon>metagenomes</taxon>
        <taxon>ecological metagenomes</taxon>
    </lineage>
</organism>
<protein>
    <submittedName>
        <fullName evidence="2">Unannotated protein</fullName>
    </submittedName>
</protein>
<proteinExistence type="predicted"/>
<dbReference type="AlphaFoldDB" id="A0A6J7Q830"/>
<gene>
    <name evidence="2" type="ORF">UFOPK4061_00967</name>
</gene>
<evidence type="ECO:0000256" key="1">
    <source>
        <dbReference type="SAM" id="MobiDB-lite"/>
    </source>
</evidence>
<accession>A0A6J7Q830</accession>
<name>A0A6J7Q830_9ZZZZ</name>
<feature type="region of interest" description="Disordered" evidence="1">
    <location>
        <begin position="92"/>
        <end position="113"/>
    </location>
</feature>
<evidence type="ECO:0000313" key="2">
    <source>
        <dbReference type="EMBL" id="CAB5013095.1"/>
    </source>
</evidence>